<accession>A0A6F8YCC7</accession>
<dbReference type="AlphaFoldDB" id="A0A6F8YCC7"/>
<dbReference type="EMBL" id="AP022871">
    <property type="protein sequence ID" value="BCB83717.1"/>
    <property type="molecule type" value="Genomic_DNA"/>
</dbReference>
<name>A0A6F8YCC7_9ACTN</name>
<evidence type="ECO:0000313" key="1">
    <source>
        <dbReference type="EMBL" id="BCB83717.1"/>
    </source>
</evidence>
<gene>
    <name evidence="1" type="ORF">Psuf_010300</name>
</gene>
<evidence type="ECO:0000313" key="2">
    <source>
        <dbReference type="Proteomes" id="UP000503011"/>
    </source>
</evidence>
<reference evidence="1 2" key="1">
    <citation type="submission" date="2020-03" db="EMBL/GenBank/DDBJ databases">
        <title>Whole genome shotgun sequence of Phytohabitans suffuscus NBRC 105367.</title>
        <authorList>
            <person name="Komaki H."/>
            <person name="Tamura T."/>
        </authorList>
    </citation>
    <scope>NUCLEOTIDE SEQUENCE [LARGE SCALE GENOMIC DNA]</scope>
    <source>
        <strain evidence="1 2">NBRC 105367</strain>
    </source>
</reference>
<dbReference type="RefSeq" id="WP_173154332.1">
    <property type="nucleotide sequence ID" value="NZ_AP022871.1"/>
</dbReference>
<proteinExistence type="predicted"/>
<sequence>MIVRLLHLPAVRSLFRWVRTTAINGIERLSTEFNRKALTSVFAVSAGQGHVCGNVDTEVVLQLPPTALNCVEPQVSDVETVTSLPRPLP</sequence>
<dbReference type="Proteomes" id="UP000503011">
    <property type="component" value="Chromosome"/>
</dbReference>
<dbReference type="KEGG" id="psuu:Psuf_010300"/>
<organism evidence="1 2">
    <name type="scientific">Phytohabitans suffuscus</name>
    <dbReference type="NCBI Taxonomy" id="624315"/>
    <lineage>
        <taxon>Bacteria</taxon>
        <taxon>Bacillati</taxon>
        <taxon>Actinomycetota</taxon>
        <taxon>Actinomycetes</taxon>
        <taxon>Micromonosporales</taxon>
        <taxon>Micromonosporaceae</taxon>
    </lineage>
</organism>
<keyword evidence="2" id="KW-1185">Reference proteome</keyword>
<reference evidence="1 2" key="2">
    <citation type="submission" date="2020-03" db="EMBL/GenBank/DDBJ databases">
        <authorList>
            <person name="Ichikawa N."/>
            <person name="Kimura A."/>
            <person name="Kitahashi Y."/>
            <person name="Uohara A."/>
        </authorList>
    </citation>
    <scope>NUCLEOTIDE SEQUENCE [LARGE SCALE GENOMIC DNA]</scope>
    <source>
        <strain evidence="1 2">NBRC 105367</strain>
    </source>
</reference>
<protein>
    <submittedName>
        <fullName evidence="1">Uncharacterized protein</fullName>
    </submittedName>
</protein>